<dbReference type="InterPro" id="IPR051565">
    <property type="entry name" value="Sal_C2H2-zinc-finger"/>
</dbReference>
<dbReference type="GO" id="GO:0000981">
    <property type="term" value="F:DNA-binding transcription factor activity, RNA polymerase II-specific"/>
    <property type="evidence" value="ECO:0007669"/>
    <property type="project" value="TreeGrafter"/>
</dbReference>
<evidence type="ECO:0000256" key="7">
    <source>
        <dbReference type="ARBA" id="ARBA00023163"/>
    </source>
</evidence>
<evidence type="ECO:0000313" key="13">
    <source>
        <dbReference type="EMBL" id="GFN80293.1"/>
    </source>
</evidence>
<feature type="region of interest" description="Disordered" evidence="11">
    <location>
        <begin position="74"/>
        <end position="97"/>
    </location>
</feature>
<evidence type="ECO:0000256" key="4">
    <source>
        <dbReference type="ARBA" id="ARBA00022771"/>
    </source>
</evidence>
<feature type="compositionally biased region" description="Basic and acidic residues" evidence="11">
    <location>
        <begin position="79"/>
        <end position="97"/>
    </location>
</feature>
<accession>A0AAV3YBA0</accession>
<dbReference type="InterPro" id="IPR013087">
    <property type="entry name" value="Znf_C2H2_type"/>
</dbReference>
<name>A0AAV3YBA0_9GAST</name>
<comment type="caution">
    <text evidence="13">The sequence shown here is derived from an EMBL/GenBank/DDBJ whole genome shotgun (WGS) entry which is preliminary data.</text>
</comment>
<dbReference type="InterPro" id="IPR036236">
    <property type="entry name" value="Znf_C2H2_sf"/>
</dbReference>
<reference evidence="13 14" key="1">
    <citation type="journal article" date="2021" name="Elife">
        <title>Chloroplast acquisition without the gene transfer in kleptoplastic sea slugs, Plakobranchus ocellatus.</title>
        <authorList>
            <person name="Maeda T."/>
            <person name="Takahashi S."/>
            <person name="Yoshida T."/>
            <person name="Shimamura S."/>
            <person name="Takaki Y."/>
            <person name="Nagai Y."/>
            <person name="Toyoda A."/>
            <person name="Suzuki Y."/>
            <person name="Arimoto A."/>
            <person name="Ishii H."/>
            <person name="Satoh N."/>
            <person name="Nishiyama T."/>
            <person name="Hasebe M."/>
            <person name="Maruyama T."/>
            <person name="Minagawa J."/>
            <person name="Obokata J."/>
            <person name="Shigenobu S."/>
        </authorList>
    </citation>
    <scope>NUCLEOTIDE SEQUENCE [LARGE SCALE GENOMIC DNA]</scope>
</reference>
<evidence type="ECO:0000256" key="2">
    <source>
        <dbReference type="ARBA" id="ARBA00022723"/>
    </source>
</evidence>
<keyword evidence="8" id="KW-0539">Nucleus</keyword>
<evidence type="ECO:0000256" key="8">
    <source>
        <dbReference type="ARBA" id="ARBA00023242"/>
    </source>
</evidence>
<evidence type="ECO:0000256" key="9">
    <source>
        <dbReference type="ARBA" id="ARBA00038474"/>
    </source>
</evidence>
<dbReference type="FunFam" id="3.30.160.60:FF:000291">
    <property type="entry name" value="Spalt-like transcription factor 4"/>
    <property type="match status" value="1"/>
</dbReference>
<evidence type="ECO:0000256" key="3">
    <source>
        <dbReference type="ARBA" id="ARBA00022737"/>
    </source>
</evidence>
<dbReference type="PROSITE" id="PS50157">
    <property type="entry name" value="ZINC_FINGER_C2H2_2"/>
    <property type="match status" value="1"/>
</dbReference>
<evidence type="ECO:0000313" key="14">
    <source>
        <dbReference type="Proteomes" id="UP000735302"/>
    </source>
</evidence>
<evidence type="ECO:0000256" key="1">
    <source>
        <dbReference type="ARBA" id="ARBA00004123"/>
    </source>
</evidence>
<gene>
    <name evidence="13" type="ORF">PoB_000679900</name>
</gene>
<comment type="similarity">
    <text evidence="9">Belongs to the sal C2H2-type zinc-finger protein family.</text>
</comment>
<comment type="subcellular location">
    <subcellularLocation>
        <location evidence="1">Nucleus</location>
    </subcellularLocation>
</comment>
<sequence length="97" mass="10966">MTRLAMSKICAAWVLERSQYASDDPFFKHKCRFCHKVFGSDSALQIHVRSHTGEYTVVLLLTEQAQLGCKHAKGMGADRAADGDRQRGRIGSRQRDR</sequence>
<keyword evidence="2" id="KW-0479">Metal-binding</keyword>
<feature type="domain" description="C2H2-type" evidence="12">
    <location>
        <begin position="29"/>
        <end position="56"/>
    </location>
</feature>
<dbReference type="SUPFAM" id="SSF57667">
    <property type="entry name" value="beta-beta-alpha zinc fingers"/>
    <property type="match status" value="1"/>
</dbReference>
<keyword evidence="4 10" id="KW-0863">Zinc-finger</keyword>
<organism evidence="13 14">
    <name type="scientific">Plakobranchus ocellatus</name>
    <dbReference type="NCBI Taxonomy" id="259542"/>
    <lineage>
        <taxon>Eukaryota</taxon>
        <taxon>Metazoa</taxon>
        <taxon>Spiralia</taxon>
        <taxon>Lophotrochozoa</taxon>
        <taxon>Mollusca</taxon>
        <taxon>Gastropoda</taxon>
        <taxon>Heterobranchia</taxon>
        <taxon>Euthyneura</taxon>
        <taxon>Panpulmonata</taxon>
        <taxon>Sacoglossa</taxon>
        <taxon>Placobranchoidea</taxon>
        <taxon>Plakobranchidae</taxon>
        <taxon>Plakobranchus</taxon>
    </lineage>
</organism>
<keyword evidence="6" id="KW-0805">Transcription regulation</keyword>
<evidence type="ECO:0000256" key="10">
    <source>
        <dbReference type="PROSITE-ProRule" id="PRU00042"/>
    </source>
</evidence>
<dbReference type="Proteomes" id="UP000735302">
    <property type="component" value="Unassembled WGS sequence"/>
</dbReference>
<evidence type="ECO:0000259" key="12">
    <source>
        <dbReference type="PROSITE" id="PS50157"/>
    </source>
</evidence>
<evidence type="ECO:0000256" key="11">
    <source>
        <dbReference type="SAM" id="MobiDB-lite"/>
    </source>
</evidence>
<protein>
    <submittedName>
        <fullName evidence="13">Sal-like protein 3</fullName>
    </submittedName>
</protein>
<keyword evidence="3" id="KW-0677">Repeat</keyword>
<keyword evidence="14" id="KW-1185">Reference proteome</keyword>
<evidence type="ECO:0000256" key="5">
    <source>
        <dbReference type="ARBA" id="ARBA00022833"/>
    </source>
</evidence>
<dbReference type="PROSITE" id="PS00028">
    <property type="entry name" value="ZINC_FINGER_C2H2_1"/>
    <property type="match status" value="1"/>
</dbReference>
<dbReference type="PANTHER" id="PTHR23233">
    <property type="entry name" value="SAL-LIKE PROTEIN"/>
    <property type="match status" value="1"/>
</dbReference>
<dbReference type="SMART" id="SM00355">
    <property type="entry name" value="ZnF_C2H2"/>
    <property type="match status" value="1"/>
</dbReference>
<dbReference type="GO" id="GO:0008270">
    <property type="term" value="F:zinc ion binding"/>
    <property type="evidence" value="ECO:0007669"/>
    <property type="project" value="UniProtKB-KW"/>
</dbReference>
<evidence type="ECO:0000256" key="6">
    <source>
        <dbReference type="ARBA" id="ARBA00023015"/>
    </source>
</evidence>
<keyword evidence="5" id="KW-0862">Zinc</keyword>
<proteinExistence type="inferred from homology"/>
<dbReference type="EMBL" id="BLXT01000816">
    <property type="protein sequence ID" value="GFN80293.1"/>
    <property type="molecule type" value="Genomic_DNA"/>
</dbReference>
<keyword evidence="7" id="KW-0804">Transcription</keyword>
<dbReference type="AlphaFoldDB" id="A0AAV3YBA0"/>
<dbReference type="GO" id="GO:0005634">
    <property type="term" value="C:nucleus"/>
    <property type="evidence" value="ECO:0007669"/>
    <property type="project" value="UniProtKB-SubCell"/>
</dbReference>
<dbReference type="PANTHER" id="PTHR23233:SF84">
    <property type="entry name" value="FI23031P1"/>
    <property type="match status" value="1"/>
</dbReference>
<dbReference type="Gene3D" id="3.30.160.60">
    <property type="entry name" value="Classic Zinc Finger"/>
    <property type="match status" value="1"/>
</dbReference>
<dbReference type="GO" id="GO:0000978">
    <property type="term" value="F:RNA polymerase II cis-regulatory region sequence-specific DNA binding"/>
    <property type="evidence" value="ECO:0007669"/>
    <property type="project" value="TreeGrafter"/>
</dbReference>